<dbReference type="PANTHER" id="PTHR30097:SF4">
    <property type="entry name" value="SLR6042 PROTEIN"/>
    <property type="match status" value="1"/>
</dbReference>
<dbReference type="EMBL" id="AP018817">
    <property type="protein sequence ID" value="BBF69338.1"/>
    <property type="molecule type" value="Genomic_DNA"/>
</dbReference>
<keyword evidence="1" id="KW-0813">Transport</keyword>
<reference evidence="2" key="1">
    <citation type="submission" date="2018-07" db="EMBL/GenBank/DDBJ databases">
        <title>Complete genome sequence of Sphingomonas bisphenolicum strain AO1, a bisphenol A degradative bacterium isolated from Japanese farm field.</title>
        <authorList>
            <person name="Murakami M."/>
            <person name="Koh M."/>
            <person name="Koba S."/>
            <person name="Matsumura Y."/>
        </authorList>
    </citation>
    <scope>NUCLEOTIDE SEQUENCE</scope>
    <source>
        <strain evidence="2">AO1</strain>
    </source>
</reference>
<name>A0ABN5WAR3_9SPHN</name>
<evidence type="ECO:0008006" key="4">
    <source>
        <dbReference type="Google" id="ProtNLM"/>
    </source>
</evidence>
<dbReference type="PANTHER" id="PTHR30097">
    <property type="entry name" value="CATION EFFLUX SYSTEM PROTEIN CUSB"/>
    <property type="match status" value="1"/>
</dbReference>
<dbReference type="Gene3D" id="2.40.420.20">
    <property type="match status" value="1"/>
</dbReference>
<evidence type="ECO:0000313" key="3">
    <source>
        <dbReference type="Proteomes" id="UP001059971"/>
    </source>
</evidence>
<evidence type="ECO:0000313" key="2">
    <source>
        <dbReference type="EMBL" id="BBF69338.1"/>
    </source>
</evidence>
<evidence type="ECO:0000256" key="1">
    <source>
        <dbReference type="ARBA" id="ARBA00022448"/>
    </source>
</evidence>
<dbReference type="Gene3D" id="2.40.30.170">
    <property type="match status" value="1"/>
</dbReference>
<dbReference type="RefSeq" id="WP_261936438.1">
    <property type="nucleotide sequence ID" value="NZ_AP018817.1"/>
</dbReference>
<dbReference type="InterPro" id="IPR051909">
    <property type="entry name" value="MFP_Cation_Efflux"/>
</dbReference>
<dbReference type="Proteomes" id="UP001059971">
    <property type="component" value="Chromosome 1"/>
</dbReference>
<keyword evidence="3" id="KW-1185">Reference proteome</keyword>
<dbReference type="SUPFAM" id="SSF111369">
    <property type="entry name" value="HlyD-like secretion proteins"/>
    <property type="match status" value="1"/>
</dbReference>
<gene>
    <name evidence="2" type="ORF">SBA_ch1_15380</name>
</gene>
<proteinExistence type="predicted"/>
<organism evidence="2 3">
    <name type="scientific">Sphingomonas bisphenolicum</name>
    <dbReference type="NCBI Taxonomy" id="296544"/>
    <lineage>
        <taxon>Bacteria</taxon>
        <taxon>Pseudomonadati</taxon>
        <taxon>Pseudomonadota</taxon>
        <taxon>Alphaproteobacteria</taxon>
        <taxon>Sphingomonadales</taxon>
        <taxon>Sphingomonadaceae</taxon>
        <taxon>Sphingomonas</taxon>
    </lineage>
</organism>
<sequence>MHRISFLCVLLLLPACGEKGKTPAAAPAKTEVIAHETELLGLTLTPQAVQRLGIATITVGTGRTGMIRETSGEIVVPNGSGGVPTGSLSNLAQIGAAQATADGEVARTRAQARLARIALDRASQLVAEEAGSVRARDEAAAALATAQAQAHVALEQRRLLGPSVATLGRQSTLWVRASVSGTDVTAISRLAPASVRALGGTDAGQPARPVQAPPSANAAAGTIDLYYAIDNRDHRWRVGQRVAVQLPMGRMQQGLTVPASAVVRDIYGGEWVYAQTAPNHYVRQRVEIASTGTDGVILARGLEPGMRVVTTGAMELFGTEFGVAH</sequence>
<accession>A0ABN5WAR3</accession>
<protein>
    <recommendedName>
        <fullName evidence="4">Membrane fusion protein MtrC</fullName>
    </recommendedName>
</protein>